<evidence type="ECO:0000313" key="1">
    <source>
        <dbReference type="EMBL" id="VDK88193.1"/>
    </source>
</evidence>
<dbReference type="Proteomes" id="UP000277928">
    <property type="component" value="Unassembled WGS sequence"/>
</dbReference>
<protein>
    <submittedName>
        <fullName evidence="1">Uncharacterized protein</fullName>
    </submittedName>
</protein>
<gene>
    <name evidence="1" type="ORF">NLS_LOCUS8543</name>
</gene>
<reference evidence="1 2" key="1">
    <citation type="submission" date="2018-08" db="EMBL/GenBank/DDBJ databases">
        <authorList>
            <person name="Laetsch R D."/>
            <person name="Stevens L."/>
            <person name="Kumar S."/>
            <person name="Blaxter L. M."/>
        </authorList>
    </citation>
    <scope>NUCLEOTIDE SEQUENCE [LARGE SCALE GENOMIC DNA]</scope>
</reference>
<dbReference type="AlphaFoldDB" id="A0A3P6TZG0"/>
<keyword evidence="2" id="KW-1185">Reference proteome</keyword>
<dbReference type="OMA" id="DIGEEMW"/>
<proteinExistence type="predicted"/>
<dbReference type="EMBL" id="UYRX01001103">
    <property type="protein sequence ID" value="VDK88193.1"/>
    <property type="molecule type" value="Genomic_DNA"/>
</dbReference>
<dbReference type="OrthoDB" id="5875112at2759"/>
<organism evidence="1 2">
    <name type="scientific">Litomosoides sigmodontis</name>
    <name type="common">Filarial nematode worm</name>
    <dbReference type="NCBI Taxonomy" id="42156"/>
    <lineage>
        <taxon>Eukaryota</taxon>
        <taxon>Metazoa</taxon>
        <taxon>Ecdysozoa</taxon>
        <taxon>Nematoda</taxon>
        <taxon>Chromadorea</taxon>
        <taxon>Rhabditida</taxon>
        <taxon>Spirurina</taxon>
        <taxon>Spiruromorpha</taxon>
        <taxon>Filarioidea</taxon>
        <taxon>Onchocercidae</taxon>
        <taxon>Litomosoides</taxon>
    </lineage>
</organism>
<sequence length="221" mass="25295">MSGAKVAQIRRKHKGRKRPGWNWLERIIANFWNPGEFFNKLLKRIKRIFTYTFAFVPLRPKENVDDRRCRSLDNHMNCEKAEMASVEESATVEEQAASVCTLAMNKVGVQASDQSITSISCEATKLVDVREVNKHLVENLSDFIFNDSYFEDSWGLHSDLLLSTYIRQVNAFLPASFTVTASWKASAEMSKQSIRVLKAVHLQGMEDKREVLRFIGGIQYA</sequence>
<name>A0A3P6TZG0_LITSI</name>
<evidence type="ECO:0000313" key="2">
    <source>
        <dbReference type="Proteomes" id="UP000277928"/>
    </source>
</evidence>
<accession>A0A3P6TZG0</accession>